<sequence length="164" mass="17930">MSDTGSPSEGSFEFAMGEFTAEFPRDRRYAKNHMWAMEVAPGRFRFGLTAYAVRLLQDVYFLDWLIEPSAPVASRAHIGSIESKKAESDLFSPLSGKLVAINEAALADPSVINAAPYGDGWMIEIEADANADVDRTLLSPDGYATHLAEAWDVAQRTIKGQANT</sequence>
<organism evidence="3 4">
    <name type="scientific">Rubripirellula reticaptiva</name>
    <dbReference type="NCBI Taxonomy" id="2528013"/>
    <lineage>
        <taxon>Bacteria</taxon>
        <taxon>Pseudomonadati</taxon>
        <taxon>Planctomycetota</taxon>
        <taxon>Planctomycetia</taxon>
        <taxon>Pirellulales</taxon>
        <taxon>Pirellulaceae</taxon>
        <taxon>Rubripirellula</taxon>
    </lineage>
</organism>
<protein>
    <submittedName>
        <fullName evidence="3">Glycine cleavage system H protein</fullName>
    </submittedName>
</protein>
<feature type="domain" description="Lipoyl-binding" evidence="2">
    <location>
        <begin position="43"/>
        <end position="126"/>
    </location>
</feature>
<evidence type="ECO:0000313" key="3">
    <source>
        <dbReference type="EMBL" id="TWU57589.1"/>
    </source>
</evidence>
<evidence type="ECO:0000259" key="2">
    <source>
        <dbReference type="PROSITE" id="PS50968"/>
    </source>
</evidence>
<dbReference type="AlphaFoldDB" id="A0A5C6FD48"/>
<dbReference type="Proteomes" id="UP000317977">
    <property type="component" value="Unassembled WGS sequence"/>
</dbReference>
<proteinExistence type="predicted"/>
<dbReference type="RefSeq" id="WP_390621416.1">
    <property type="nucleotide sequence ID" value="NZ_SJPX01000001.1"/>
</dbReference>
<name>A0A5C6FD48_9BACT</name>
<dbReference type="InterPro" id="IPR002930">
    <property type="entry name" value="GCV_H"/>
</dbReference>
<dbReference type="InterPro" id="IPR033753">
    <property type="entry name" value="GCV_H/Fam206"/>
</dbReference>
<reference evidence="3 4" key="1">
    <citation type="submission" date="2019-02" db="EMBL/GenBank/DDBJ databases">
        <title>Deep-cultivation of Planctomycetes and their phenomic and genomic characterization uncovers novel biology.</title>
        <authorList>
            <person name="Wiegand S."/>
            <person name="Jogler M."/>
            <person name="Boedeker C."/>
            <person name="Pinto D."/>
            <person name="Vollmers J."/>
            <person name="Rivas-Marin E."/>
            <person name="Kohn T."/>
            <person name="Peeters S.H."/>
            <person name="Heuer A."/>
            <person name="Rast P."/>
            <person name="Oberbeckmann S."/>
            <person name="Bunk B."/>
            <person name="Jeske O."/>
            <person name="Meyerdierks A."/>
            <person name="Storesund J.E."/>
            <person name="Kallscheuer N."/>
            <person name="Luecker S."/>
            <person name="Lage O.M."/>
            <person name="Pohl T."/>
            <person name="Merkel B.J."/>
            <person name="Hornburger P."/>
            <person name="Mueller R.-W."/>
            <person name="Bruemmer F."/>
            <person name="Labrenz M."/>
            <person name="Spormann A.M."/>
            <person name="Op Den Camp H."/>
            <person name="Overmann J."/>
            <person name="Amann R."/>
            <person name="Jetten M.S.M."/>
            <person name="Mascher T."/>
            <person name="Medema M.H."/>
            <person name="Devos D.P."/>
            <person name="Kaster A.-K."/>
            <person name="Ovreas L."/>
            <person name="Rohde M."/>
            <person name="Galperin M.Y."/>
            <person name="Jogler C."/>
        </authorList>
    </citation>
    <scope>NUCLEOTIDE SEQUENCE [LARGE SCALE GENOMIC DNA]</scope>
    <source>
        <strain evidence="3 4">Poly59</strain>
    </source>
</reference>
<dbReference type="GO" id="GO:0009249">
    <property type="term" value="P:protein lipoylation"/>
    <property type="evidence" value="ECO:0007669"/>
    <property type="project" value="TreeGrafter"/>
</dbReference>
<gene>
    <name evidence="3" type="primary">gcvH_2</name>
    <name evidence="3" type="ORF">Poly59_04960</name>
</gene>
<dbReference type="GO" id="GO:0005960">
    <property type="term" value="C:glycine cleavage complex"/>
    <property type="evidence" value="ECO:0007669"/>
    <property type="project" value="InterPro"/>
</dbReference>
<evidence type="ECO:0000256" key="1">
    <source>
        <dbReference type="ARBA" id="ARBA00022823"/>
    </source>
</evidence>
<dbReference type="CDD" id="cd06848">
    <property type="entry name" value="GCS_H"/>
    <property type="match status" value="1"/>
</dbReference>
<dbReference type="Gene3D" id="2.40.50.100">
    <property type="match status" value="1"/>
</dbReference>
<accession>A0A5C6FD48</accession>
<comment type="caution">
    <text evidence="3">The sequence shown here is derived from an EMBL/GenBank/DDBJ whole genome shotgun (WGS) entry which is preliminary data.</text>
</comment>
<dbReference type="InterPro" id="IPR000089">
    <property type="entry name" value="Biotin_lipoyl"/>
</dbReference>
<dbReference type="GO" id="GO:0019464">
    <property type="term" value="P:glycine decarboxylation via glycine cleavage system"/>
    <property type="evidence" value="ECO:0007669"/>
    <property type="project" value="InterPro"/>
</dbReference>
<dbReference type="SUPFAM" id="SSF51230">
    <property type="entry name" value="Single hybrid motif"/>
    <property type="match status" value="1"/>
</dbReference>
<dbReference type="PANTHER" id="PTHR11715:SF3">
    <property type="entry name" value="GLYCINE CLEAVAGE SYSTEM H PROTEIN-RELATED"/>
    <property type="match status" value="1"/>
</dbReference>
<keyword evidence="1" id="KW-0450">Lipoyl</keyword>
<evidence type="ECO:0000313" key="4">
    <source>
        <dbReference type="Proteomes" id="UP000317977"/>
    </source>
</evidence>
<dbReference type="PROSITE" id="PS50968">
    <property type="entry name" value="BIOTINYL_LIPOYL"/>
    <property type="match status" value="1"/>
</dbReference>
<dbReference type="PANTHER" id="PTHR11715">
    <property type="entry name" value="GLYCINE CLEAVAGE SYSTEM H PROTEIN"/>
    <property type="match status" value="1"/>
</dbReference>
<dbReference type="InterPro" id="IPR011053">
    <property type="entry name" value="Single_hybrid_motif"/>
</dbReference>
<dbReference type="Pfam" id="PF01597">
    <property type="entry name" value="GCV_H"/>
    <property type="match status" value="1"/>
</dbReference>
<keyword evidence="4" id="KW-1185">Reference proteome</keyword>
<dbReference type="GO" id="GO:0005829">
    <property type="term" value="C:cytosol"/>
    <property type="evidence" value="ECO:0007669"/>
    <property type="project" value="TreeGrafter"/>
</dbReference>
<dbReference type="EMBL" id="SJPX01000001">
    <property type="protein sequence ID" value="TWU57589.1"/>
    <property type="molecule type" value="Genomic_DNA"/>
</dbReference>